<feature type="domain" description="BED-type" evidence="5">
    <location>
        <begin position="220"/>
        <end position="277"/>
    </location>
</feature>
<dbReference type="SMART" id="SM00614">
    <property type="entry name" value="ZnF_BED"/>
    <property type="match status" value="3"/>
</dbReference>
<dbReference type="Proteomes" id="UP000623129">
    <property type="component" value="Unassembled WGS sequence"/>
</dbReference>
<protein>
    <submittedName>
        <fullName evidence="6">BED zinc finger</fullName>
    </submittedName>
</protein>
<dbReference type="InterPro" id="IPR036236">
    <property type="entry name" value="Znf_C2H2_sf"/>
</dbReference>
<evidence type="ECO:0000256" key="2">
    <source>
        <dbReference type="ARBA" id="ARBA00022771"/>
    </source>
</evidence>
<dbReference type="Pfam" id="PF02892">
    <property type="entry name" value="zf-BED"/>
    <property type="match status" value="2"/>
</dbReference>
<keyword evidence="3" id="KW-0862">Zinc</keyword>
<dbReference type="OrthoDB" id="1607513at2759"/>
<dbReference type="EMBL" id="SWLB01000006">
    <property type="protein sequence ID" value="KAF3337411.1"/>
    <property type="molecule type" value="Genomic_DNA"/>
</dbReference>
<evidence type="ECO:0000256" key="3">
    <source>
        <dbReference type="ARBA" id="ARBA00022833"/>
    </source>
</evidence>
<dbReference type="InterPro" id="IPR053031">
    <property type="entry name" value="Cuticle_assoc_protein"/>
</dbReference>
<keyword evidence="7" id="KW-1185">Reference proteome</keyword>
<comment type="caution">
    <text evidence="6">The sequence shown here is derived from an EMBL/GenBank/DDBJ whole genome shotgun (WGS) entry which is preliminary data.</text>
</comment>
<evidence type="ECO:0000259" key="5">
    <source>
        <dbReference type="PROSITE" id="PS50808"/>
    </source>
</evidence>
<feature type="domain" description="BED-type" evidence="5">
    <location>
        <begin position="82"/>
        <end position="148"/>
    </location>
</feature>
<dbReference type="AlphaFoldDB" id="A0A833RDZ7"/>
<dbReference type="PANTHER" id="PTHR34396">
    <property type="entry name" value="OS03G0264950 PROTEIN-RELATED"/>
    <property type="match status" value="1"/>
</dbReference>
<dbReference type="InterPro" id="IPR003656">
    <property type="entry name" value="Znf_BED"/>
</dbReference>
<evidence type="ECO:0000256" key="1">
    <source>
        <dbReference type="ARBA" id="ARBA00022723"/>
    </source>
</evidence>
<accession>A0A833RDZ7</accession>
<feature type="domain" description="BED-type" evidence="5">
    <location>
        <begin position="18"/>
        <end position="74"/>
    </location>
</feature>
<evidence type="ECO:0000313" key="6">
    <source>
        <dbReference type="EMBL" id="KAF3337411.1"/>
    </source>
</evidence>
<keyword evidence="2 4" id="KW-0863">Zinc-finger</keyword>
<dbReference type="SUPFAM" id="SSF57667">
    <property type="entry name" value="beta-beta-alpha zinc fingers"/>
    <property type="match status" value="1"/>
</dbReference>
<dbReference type="PROSITE" id="PS50808">
    <property type="entry name" value="ZF_BED"/>
    <property type="match status" value="3"/>
</dbReference>
<dbReference type="PANTHER" id="PTHR34396:SF25">
    <property type="entry name" value="BOUNDARY ELEMENT ASSOCIATED FACTOR"/>
    <property type="match status" value="1"/>
</dbReference>
<proteinExistence type="predicted"/>
<name>A0A833RDZ7_9POAL</name>
<reference evidence="6" key="1">
    <citation type="submission" date="2020-01" db="EMBL/GenBank/DDBJ databases">
        <title>Genome sequence of Kobresia littledalei, the first chromosome-level genome in the family Cyperaceae.</title>
        <authorList>
            <person name="Qu G."/>
        </authorList>
    </citation>
    <scope>NUCLEOTIDE SEQUENCE</scope>
    <source>
        <strain evidence="6">C.B.Clarke</strain>
        <tissue evidence="6">Leaf</tissue>
    </source>
</reference>
<dbReference type="GO" id="GO:1990837">
    <property type="term" value="F:sequence-specific double-stranded DNA binding"/>
    <property type="evidence" value="ECO:0007669"/>
    <property type="project" value="TreeGrafter"/>
</dbReference>
<evidence type="ECO:0000313" key="7">
    <source>
        <dbReference type="Proteomes" id="UP000623129"/>
    </source>
</evidence>
<sequence>MQTSVEIEEPINANGKRRKLSDVWTHFEEVEISSKTSDGILQKVVKIKCKGCNQYFTKSKCGTTSTLKRHIEVRCLQQGGGRRRSDVWTHFEEVEISSKLSNGILQKVVKIKCKDCNQYFTKSKCGTTSTLKRHIEARHPHLQQVSSQNEDMARAEVSEIDKTAKMGGTRKISDVWAQFEEVGVTEKKQKGLNFKVSSQNEDTVRAEVSETDKTTKMGETRRSDVWTQFEEVVVTEKKPKGLNFKVKKLKCKKCRKLFTMPKDGSTSTLKRHMEETCAIRNGQKSLLDYCIKS</sequence>
<keyword evidence="1" id="KW-0479">Metal-binding</keyword>
<evidence type="ECO:0000256" key="4">
    <source>
        <dbReference type="PROSITE-ProRule" id="PRU00027"/>
    </source>
</evidence>
<dbReference type="GO" id="GO:0005634">
    <property type="term" value="C:nucleus"/>
    <property type="evidence" value="ECO:0007669"/>
    <property type="project" value="TreeGrafter"/>
</dbReference>
<dbReference type="GO" id="GO:0006357">
    <property type="term" value="P:regulation of transcription by RNA polymerase II"/>
    <property type="evidence" value="ECO:0007669"/>
    <property type="project" value="TreeGrafter"/>
</dbReference>
<gene>
    <name evidence="6" type="ORF">FCM35_KLT17998</name>
</gene>
<organism evidence="6 7">
    <name type="scientific">Carex littledalei</name>
    <dbReference type="NCBI Taxonomy" id="544730"/>
    <lineage>
        <taxon>Eukaryota</taxon>
        <taxon>Viridiplantae</taxon>
        <taxon>Streptophyta</taxon>
        <taxon>Embryophyta</taxon>
        <taxon>Tracheophyta</taxon>
        <taxon>Spermatophyta</taxon>
        <taxon>Magnoliopsida</taxon>
        <taxon>Liliopsida</taxon>
        <taxon>Poales</taxon>
        <taxon>Cyperaceae</taxon>
        <taxon>Cyperoideae</taxon>
        <taxon>Cariceae</taxon>
        <taxon>Carex</taxon>
        <taxon>Carex subgen. Euthyceras</taxon>
    </lineage>
</organism>
<dbReference type="GO" id="GO:0008270">
    <property type="term" value="F:zinc ion binding"/>
    <property type="evidence" value="ECO:0007669"/>
    <property type="project" value="UniProtKB-KW"/>
</dbReference>